<proteinExistence type="predicted"/>
<accession>A0A6J5RCE7</accession>
<protein>
    <submittedName>
        <fullName evidence="1">Uncharacterized protein</fullName>
    </submittedName>
</protein>
<dbReference type="EMBL" id="LR797174">
    <property type="protein sequence ID" value="CAB4191438.1"/>
    <property type="molecule type" value="Genomic_DNA"/>
</dbReference>
<organism evidence="1">
    <name type="scientific">uncultured Caudovirales phage</name>
    <dbReference type="NCBI Taxonomy" id="2100421"/>
    <lineage>
        <taxon>Viruses</taxon>
        <taxon>Duplodnaviria</taxon>
        <taxon>Heunggongvirae</taxon>
        <taxon>Uroviricota</taxon>
        <taxon>Caudoviricetes</taxon>
        <taxon>Peduoviridae</taxon>
        <taxon>Maltschvirus</taxon>
        <taxon>Maltschvirus maltsch</taxon>
    </lineage>
</organism>
<name>A0A6J5RCE7_9CAUD</name>
<evidence type="ECO:0000313" key="1">
    <source>
        <dbReference type="EMBL" id="CAB4191438.1"/>
    </source>
</evidence>
<reference evidence="1" key="1">
    <citation type="submission" date="2020-05" db="EMBL/GenBank/DDBJ databases">
        <authorList>
            <person name="Chiriac C."/>
            <person name="Salcher M."/>
            <person name="Ghai R."/>
            <person name="Kavagutti S V."/>
        </authorList>
    </citation>
    <scope>NUCLEOTIDE SEQUENCE</scope>
</reference>
<sequence length="79" mass="9359">MKTNKPNIINYTTQYQLMRLSEHLMPLMPEAILDRFSAVLTPRMNTAEEHPQHFHPDRFDLVVDWGCTIHKAIRRKVSQ</sequence>
<gene>
    <name evidence="1" type="ORF">UFOVP1226_41</name>
</gene>